<evidence type="ECO:0000313" key="3">
    <source>
        <dbReference type="Proteomes" id="UP000765509"/>
    </source>
</evidence>
<gene>
    <name evidence="2" type="ORF">O181_120957</name>
</gene>
<name>A0A9Q3Q2X7_9BASI</name>
<proteinExistence type="predicted"/>
<protein>
    <submittedName>
        <fullName evidence="2">Uncharacterized protein</fullName>
    </submittedName>
</protein>
<dbReference type="AlphaFoldDB" id="A0A9Q3Q2X7"/>
<feature type="region of interest" description="Disordered" evidence="1">
    <location>
        <begin position="50"/>
        <end position="77"/>
    </location>
</feature>
<organism evidence="2 3">
    <name type="scientific">Austropuccinia psidii MF-1</name>
    <dbReference type="NCBI Taxonomy" id="1389203"/>
    <lineage>
        <taxon>Eukaryota</taxon>
        <taxon>Fungi</taxon>
        <taxon>Dikarya</taxon>
        <taxon>Basidiomycota</taxon>
        <taxon>Pucciniomycotina</taxon>
        <taxon>Pucciniomycetes</taxon>
        <taxon>Pucciniales</taxon>
        <taxon>Sphaerophragmiaceae</taxon>
        <taxon>Austropuccinia</taxon>
    </lineage>
</organism>
<dbReference type="Proteomes" id="UP000765509">
    <property type="component" value="Unassembled WGS sequence"/>
</dbReference>
<evidence type="ECO:0000313" key="2">
    <source>
        <dbReference type="EMBL" id="MBW0581242.1"/>
    </source>
</evidence>
<evidence type="ECO:0000256" key="1">
    <source>
        <dbReference type="SAM" id="MobiDB-lite"/>
    </source>
</evidence>
<dbReference type="EMBL" id="AVOT02109526">
    <property type="protein sequence ID" value="MBW0581242.1"/>
    <property type="molecule type" value="Genomic_DNA"/>
</dbReference>
<reference evidence="2" key="1">
    <citation type="submission" date="2021-03" db="EMBL/GenBank/DDBJ databases">
        <title>Draft genome sequence of rust myrtle Austropuccinia psidii MF-1, a brazilian biotype.</title>
        <authorList>
            <person name="Quecine M.C."/>
            <person name="Pachon D.M.R."/>
            <person name="Bonatelli M.L."/>
            <person name="Correr F.H."/>
            <person name="Franceschini L.M."/>
            <person name="Leite T.F."/>
            <person name="Margarido G.R.A."/>
            <person name="Almeida C.A."/>
            <person name="Ferrarezi J.A."/>
            <person name="Labate C.A."/>
        </authorList>
    </citation>
    <scope>NUCLEOTIDE SEQUENCE</scope>
    <source>
        <strain evidence="2">MF-1</strain>
    </source>
</reference>
<keyword evidence="3" id="KW-1185">Reference proteome</keyword>
<accession>A0A9Q3Q2X7</accession>
<comment type="caution">
    <text evidence="2">The sequence shown here is derived from an EMBL/GenBank/DDBJ whole genome shotgun (WGS) entry which is preliminary data.</text>
</comment>
<sequence length="179" mass="20030">MQLLNLETGKIKLSCDYAVTVSNPTLSMNQPEPLLPSGSSLKIKMRLPGPQLTNLPVQSPTDQPPNREFQPSVSSSCQNVRKLESSKNYEYIPYYKEAPRNISSYINEENIITGKRNIVDRNNLLLESSNLTNGGTGMEKSHGFRVSLTHLSWDGLAGPIPPQTCKSHWRHLEIIPKTE</sequence>
<feature type="compositionally biased region" description="Polar residues" evidence="1">
    <location>
        <begin position="51"/>
        <end position="61"/>
    </location>
</feature>